<evidence type="ECO:0000259" key="1">
    <source>
        <dbReference type="Pfam" id="PF02627"/>
    </source>
</evidence>
<sequence>MNDVLKMGYEVVNDMLGPEAVAGMKAAADSDEFGGEIGELAVQYAFGTLWSREGLGRRERSLVTLGILIALRATEELHYHFPIALKNGVTRKELEEVVYHASGYAGFPAAASARQIARQILDKAG</sequence>
<dbReference type="PANTHER" id="PTHR33570">
    <property type="entry name" value="4-CARBOXYMUCONOLACTONE DECARBOXYLASE FAMILY PROTEIN"/>
    <property type="match status" value="1"/>
</dbReference>
<dbReference type="InterPro" id="IPR029032">
    <property type="entry name" value="AhpD-like"/>
</dbReference>
<dbReference type="RefSeq" id="WP_183955390.1">
    <property type="nucleotide sequence ID" value="NZ_JACIEB010000004.1"/>
</dbReference>
<evidence type="ECO:0000313" key="3">
    <source>
        <dbReference type="Proteomes" id="UP000552757"/>
    </source>
</evidence>
<protein>
    <submittedName>
        <fullName evidence="2">4-carboxymuconolactone decarboxylase</fullName>
        <ecNumber evidence="2">4.1.1.44</ecNumber>
    </submittedName>
</protein>
<keyword evidence="2" id="KW-0456">Lyase</keyword>
<reference evidence="2 3" key="1">
    <citation type="submission" date="2020-08" db="EMBL/GenBank/DDBJ databases">
        <title>Genomic Encyclopedia of Type Strains, Phase IV (KMG-IV): sequencing the most valuable type-strain genomes for metagenomic binning, comparative biology and taxonomic classification.</title>
        <authorList>
            <person name="Goeker M."/>
        </authorList>
    </citation>
    <scope>NUCLEOTIDE SEQUENCE [LARGE SCALE GENOMIC DNA]</scope>
    <source>
        <strain evidence="2 3">DSM 29348</strain>
    </source>
</reference>
<name>A0A7W6DGE7_9SPHN</name>
<dbReference type="SUPFAM" id="SSF69118">
    <property type="entry name" value="AhpD-like"/>
    <property type="match status" value="1"/>
</dbReference>
<dbReference type="GO" id="GO:0047575">
    <property type="term" value="F:4-carboxymuconolactone decarboxylase activity"/>
    <property type="evidence" value="ECO:0007669"/>
    <property type="project" value="UniProtKB-EC"/>
</dbReference>
<dbReference type="Proteomes" id="UP000552757">
    <property type="component" value="Unassembled WGS sequence"/>
</dbReference>
<dbReference type="AlphaFoldDB" id="A0A7W6DGE7"/>
<dbReference type="Gene3D" id="1.20.1290.10">
    <property type="entry name" value="AhpD-like"/>
    <property type="match status" value="1"/>
</dbReference>
<accession>A0A7W6DGE7</accession>
<dbReference type="EMBL" id="JACIEB010000004">
    <property type="protein sequence ID" value="MBB3982312.1"/>
    <property type="molecule type" value="Genomic_DNA"/>
</dbReference>
<comment type="caution">
    <text evidence="2">The sequence shown here is derived from an EMBL/GenBank/DDBJ whole genome shotgun (WGS) entry which is preliminary data.</text>
</comment>
<dbReference type="InterPro" id="IPR052512">
    <property type="entry name" value="4CMD/NDH-1_regulator"/>
</dbReference>
<keyword evidence="3" id="KW-1185">Reference proteome</keyword>
<feature type="domain" description="Carboxymuconolactone decarboxylase-like" evidence="1">
    <location>
        <begin position="37"/>
        <end position="118"/>
    </location>
</feature>
<dbReference type="PANTHER" id="PTHR33570:SF2">
    <property type="entry name" value="CARBOXYMUCONOLACTONE DECARBOXYLASE-LIKE DOMAIN-CONTAINING PROTEIN"/>
    <property type="match status" value="1"/>
</dbReference>
<dbReference type="EC" id="4.1.1.44" evidence="2"/>
<gene>
    <name evidence="2" type="ORF">GGR44_001975</name>
</gene>
<organism evidence="2 3">
    <name type="scientific">Sphingobium fontiphilum</name>
    <dbReference type="NCBI Taxonomy" id="944425"/>
    <lineage>
        <taxon>Bacteria</taxon>
        <taxon>Pseudomonadati</taxon>
        <taxon>Pseudomonadota</taxon>
        <taxon>Alphaproteobacteria</taxon>
        <taxon>Sphingomonadales</taxon>
        <taxon>Sphingomonadaceae</taxon>
        <taxon>Sphingobium</taxon>
    </lineage>
</organism>
<dbReference type="GO" id="GO:0051920">
    <property type="term" value="F:peroxiredoxin activity"/>
    <property type="evidence" value="ECO:0007669"/>
    <property type="project" value="InterPro"/>
</dbReference>
<proteinExistence type="predicted"/>
<evidence type="ECO:0000313" key="2">
    <source>
        <dbReference type="EMBL" id="MBB3982312.1"/>
    </source>
</evidence>
<dbReference type="InterPro" id="IPR003779">
    <property type="entry name" value="CMD-like"/>
</dbReference>
<dbReference type="Pfam" id="PF02627">
    <property type="entry name" value="CMD"/>
    <property type="match status" value="1"/>
</dbReference>